<gene>
    <name evidence="2" type="primary">20201318</name>
    <name evidence="1" type="ORF">HELRODRAFT_166019</name>
</gene>
<dbReference type="Proteomes" id="UP000015101">
    <property type="component" value="Unassembled WGS sequence"/>
</dbReference>
<evidence type="ECO:0000313" key="3">
    <source>
        <dbReference type="Proteomes" id="UP000015101"/>
    </source>
</evidence>
<dbReference type="AlphaFoldDB" id="T1EXL8"/>
<dbReference type="EnsemblMetazoa" id="HelroT166019">
    <property type="protein sequence ID" value="HelroP166019"/>
    <property type="gene ID" value="HelroG166019"/>
</dbReference>
<dbReference type="EMBL" id="AMQM01002243">
    <property type="status" value="NOT_ANNOTATED_CDS"/>
    <property type="molecule type" value="Genomic_DNA"/>
</dbReference>
<protein>
    <submittedName>
        <fullName evidence="1 2">Uncharacterized protein</fullName>
    </submittedName>
</protein>
<proteinExistence type="predicted"/>
<dbReference type="CTD" id="20201318"/>
<reference evidence="3" key="1">
    <citation type="submission" date="2012-12" db="EMBL/GenBank/DDBJ databases">
        <authorList>
            <person name="Hellsten U."/>
            <person name="Grimwood J."/>
            <person name="Chapman J.A."/>
            <person name="Shapiro H."/>
            <person name="Aerts A."/>
            <person name="Otillar R.P."/>
            <person name="Terry A.Y."/>
            <person name="Boore J.L."/>
            <person name="Simakov O."/>
            <person name="Marletaz F."/>
            <person name="Cho S.-J."/>
            <person name="Edsinger-Gonzales E."/>
            <person name="Havlak P."/>
            <person name="Kuo D.-H."/>
            <person name="Larsson T."/>
            <person name="Lv J."/>
            <person name="Arendt D."/>
            <person name="Savage R."/>
            <person name="Osoegawa K."/>
            <person name="de Jong P."/>
            <person name="Lindberg D.R."/>
            <person name="Seaver E.C."/>
            <person name="Weisblat D.A."/>
            <person name="Putnam N.H."/>
            <person name="Grigoriev I.V."/>
            <person name="Rokhsar D.S."/>
        </authorList>
    </citation>
    <scope>NUCLEOTIDE SEQUENCE</scope>
</reference>
<evidence type="ECO:0000313" key="1">
    <source>
        <dbReference type="EMBL" id="ESN90361.1"/>
    </source>
</evidence>
<organism evidence="2 3">
    <name type="scientific">Helobdella robusta</name>
    <name type="common">Californian leech</name>
    <dbReference type="NCBI Taxonomy" id="6412"/>
    <lineage>
        <taxon>Eukaryota</taxon>
        <taxon>Metazoa</taxon>
        <taxon>Spiralia</taxon>
        <taxon>Lophotrochozoa</taxon>
        <taxon>Annelida</taxon>
        <taxon>Clitellata</taxon>
        <taxon>Hirudinea</taxon>
        <taxon>Rhynchobdellida</taxon>
        <taxon>Glossiphoniidae</taxon>
        <taxon>Helobdella</taxon>
    </lineage>
</organism>
<name>T1EXL8_HELRO</name>
<reference evidence="1 3" key="2">
    <citation type="journal article" date="2013" name="Nature">
        <title>Insights into bilaterian evolution from three spiralian genomes.</title>
        <authorList>
            <person name="Simakov O."/>
            <person name="Marletaz F."/>
            <person name="Cho S.J."/>
            <person name="Edsinger-Gonzales E."/>
            <person name="Havlak P."/>
            <person name="Hellsten U."/>
            <person name="Kuo D.H."/>
            <person name="Larsson T."/>
            <person name="Lv J."/>
            <person name="Arendt D."/>
            <person name="Savage R."/>
            <person name="Osoegawa K."/>
            <person name="de Jong P."/>
            <person name="Grimwood J."/>
            <person name="Chapman J.A."/>
            <person name="Shapiro H."/>
            <person name="Aerts A."/>
            <person name="Otillar R.P."/>
            <person name="Terry A.Y."/>
            <person name="Boore J.L."/>
            <person name="Grigoriev I.V."/>
            <person name="Lindberg D.R."/>
            <person name="Seaver E.C."/>
            <person name="Weisblat D.A."/>
            <person name="Putnam N.H."/>
            <person name="Rokhsar D.S."/>
        </authorList>
    </citation>
    <scope>NUCLEOTIDE SEQUENCE</scope>
</reference>
<sequence>MNVPSLRCAIKSVSSATIETKTIAESANAGILAGNIKIMVQFNHSTESLNTNYMLSHIHSNFHHITLCYGFKLRNNDEELMLDCPLSKCRLVETPTTSKLESRAVCV</sequence>
<dbReference type="HOGENOM" id="CLU_2212796_0_0_1"/>
<accession>T1EXL8</accession>
<keyword evidence="3" id="KW-1185">Reference proteome</keyword>
<dbReference type="EMBL" id="KB097753">
    <property type="protein sequence ID" value="ESN90361.1"/>
    <property type="molecule type" value="Genomic_DNA"/>
</dbReference>
<dbReference type="RefSeq" id="XP_009031310.1">
    <property type="nucleotide sequence ID" value="XM_009033062.1"/>
</dbReference>
<evidence type="ECO:0000313" key="2">
    <source>
        <dbReference type="EnsemblMetazoa" id="HelroP166019"/>
    </source>
</evidence>
<dbReference type="KEGG" id="hro:HELRODRAFT_166019"/>
<dbReference type="InParanoid" id="T1EXL8"/>
<reference evidence="2" key="3">
    <citation type="submission" date="2015-06" db="UniProtKB">
        <authorList>
            <consortium name="EnsemblMetazoa"/>
        </authorList>
    </citation>
    <scope>IDENTIFICATION</scope>
</reference>
<dbReference type="GeneID" id="20201318"/>